<proteinExistence type="predicted"/>
<organism evidence="1 2">
    <name type="scientific">Salinimonas sediminis</name>
    <dbReference type="NCBI Taxonomy" id="2303538"/>
    <lineage>
        <taxon>Bacteria</taxon>
        <taxon>Pseudomonadati</taxon>
        <taxon>Pseudomonadota</taxon>
        <taxon>Gammaproteobacteria</taxon>
        <taxon>Alteromonadales</taxon>
        <taxon>Alteromonadaceae</taxon>
        <taxon>Alteromonas/Salinimonas group</taxon>
        <taxon>Salinimonas</taxon>
    </lineage>
</organism>
<dbReference type="KEGG" id="salm:D0Y50_15560"/>
<dbReference type="Proteomes" id="UP000262073">
    <property type="component" value="Chromosome"/>
</dbReference>
<gene>
    <name evidence="1" type="ORF">D0Y50_15560</name>
</gene>
<evidence type="ECO:0000313" key="2">
    <source>
        <dbReference type="Proteomes" id="UP000262073"/>
    </source>
</evidence>
<keyword evidence="2" id="KW-1185">Reference proteome</keyword>
<name>A0A346NQ46_9ALTE</name>
<protein>
    <submittedName>
        <fullName evidence="1">Uncharacterized protein</fullName>
    </submittedName>
</protein>
<accession>A0A346NQ46</accession>
<dbReference type="EMBL" id="CP031769">
    <property type="protein sequence ID" value="AXR07653.1"/>
    <property type="molecule type" value="Genomic_DNA"/>
</dbReference>
<reference evidence="1 2" key="1">
    <citation type="submission" date="2018-08" db="EMBL/GenBank/DDBJ databases">
        <title>Salinimonas sediminis sp. nov., a piezophilic bacterium isolated from a deep-sea sediment sample from the New Britain Trench.</title>
        <authorList>
            <person name="Cao J."/>
        </authorList>
    </citation>
    <scope>NUCLEOTIDE SEQUENCE [LARGE SCALE GENOMIC DNA]</scope>
    <source>
        <strain evidence="1 2">N102</strain>
    </source>
</reference>
<evidence type="ECO:0000313" key="1">
    <source>
        <dbReference type="EMBL" id="AXR07653.1"/>
    </source>
</evidence>
<sequence length="62" mass="6732">MPGFAQIAINSQFAAPSYGDITHRPGRSRDEFQTKMPGEPHFVPVAAPTAFAQFFTNATTFG</sequence>
<dbReference type="AlphaFoldDB" id="A0A346NQ46"/>